<evidence type="ECO:0000256" key="5">
    <source>
        <dbReference type="ARBA" id="ARBA00022516"/>
    </source>
</evidence>
<evidence type="ECO:0000256" key="12">
    <source>
        <dbReference type="ARBA" id="ARBA00029757"/>
    </source>
</evidence>
<dbReference type="InterPro" id="IPR027417">
    <property type="entry name" value="P-loop_NTPase"/>
</dbReference>
<feature type="binding site" evidence="13">
    <location>
        <begin position="5"/>
        <end position="12"/>
    </location>
    <ligand>
        <name>ATP</name>
        <dbReference type="ChEBI" id="CHEBI:30616"/>
    </ligand>
</feature>
<sequence length="289" mass="31193">MGNITVGGTGKTPLVATLVSVLQQRGFSPGIISRGYGAKVDTFPADVSLDSDPAKLGDEPVMLAEMTGVPVVIDPDRPSAARYLLSNHECDVIISDDGLQHYALVRHIEMVVLDGARWLGNGRCLPAGPLREPADRLESVDFIISNGKPVADFDNTACNIMTLVPTRLVNLKSGKAIPLSEWKNFTTPAYAVAGIGNPGRFFVSLRSLGFTGGEKAFPDHHAYCPDDFAFAGGQPVIMTAKDAIKCRRFAHDNWWYLAVDAKLPDSFWEQVSARLSDFPSSFQPVSANG</sequence>
<keyword evidence="11 13" id="KW-0443">Lipid metabolism</keyword>
<evidence type="ECO:0000256" key="10">
    <source>
        <dbReference type="ARBA" id="ARBA00022840"/>
    </source>
</evidence>
<name>A0ABP8V8X4_9GAMM</name>
<keyword evidence="9 13" id="KW-0418">Kinase</keyword>
<dbReference type="Pfam" id="PF02606">
    <property type="entry name" value="LpxK"/>
    <property type="match status" value="1"/>
</dbReference>
<keyword evidence="5 13" id="KW-0444">Lipid biosynthesis</keyword>
<evidence type="ECO:0000256" key="6">
    <source>
        <dbReference type="ARBA" id="ARBA00022556"/>
    </source>
</evidence>
<dbReference type="HAMAP" id="MF_00409">
    <property type="entry name" value="LpxK"/>
    <property type="match status" value="1"/>
</dbReference>
<protein>
    <recommendedName>
        <fullName evidence="4 13">Tetraacyldisaccharide 4'-kinase</fullName>
        <ecNumber evidence="3 13">2.7.1.130</ecNumber>
    </recommendedName>
    <alternativeName>
        <fullName evidence="12 13">Lipid A 4'-kinase</fullName>
    </alternativeName>
</protein>
<keyword evidence="10 13" id="KW-0067">ATP-binding</keyword>
<comment type="catalytic activity">
    <reaction evidence="13">
        <text>a lipid A disaccharide + ATP = a lipid IVA + ADP + H(+)</text>
        <dbReference type="Rhea" id="RHEA:67840"/>
        <dbReference type="ChEBI" id="CHEBI:15378"/>
        <dbReference type="ChEBI" id="CHEBI:30616"/>
        <dbReference type="ChEBI" id="CHEBI:176343"/>
        <dbReference type="ChEBI" id="CHEBI:176425"/>
        <dbReference type="ChEBI" id="CHEBI:456216"/>
        <dbReference type="EC" id="2.7.1.130"/>
    </reaction>
</comment>
<accession>A0ABP8V8X4</accession>
<evidence type="ECO:0000256" key="8">
    <source>
        <dbReference type="ARBA" id="ARBA00022741"/>
    </source>
</evidence>
<dbReference type="NCBIfam" id="TIGR00682">
    <property type="entry name" value="lpxK"/>
    <property type="match status" value="1"/>
</dbReference>
<comment type="function">
    <text evidence="1 13">Transfers the gamma-phosphate of ATP to the 4'-position of a tetraacyldisaccharide 1-phosphate intermediate (termed DS-1-P) to form tetraacyldisaccharide 1,4'-bis-phosphate (lipid IVA).</text>
</comment>
<keyword evidence="8 13" id="KW-0547">Nucleotide-binding</keyword>
<evidence type="ECO:0000313" key="14">
    <source>
        <dbReference type="EMBL" id="GAA4652419.1"/>
    </source>
</evidence>
<evidence type="ECO:0000256" key="2">
    <source>
        <dbReference type="ARBA" id="ARBA00004870"/>
    </source>
</evidence>
<dbReference type="EMBL" id="BAABFL010000475">
    <property type="protein sequence ID" value="GAA4652419.1"/>
    <property type="molecule type" value="Genomic_DNA"/>
</dbReference>
<evidence type="ECO:0000256" key="9">
    <source>
        <dbReference type="ARBA" id="ARBA00022777"/>
    </source>
</evidence>
<evidence type="ECO:0000256" key="4">
    <source>
        <dbReference type="ARBA" id="ARBA00016436"/>
    </source>
</evidence>
<comment type="pathway">
    <text evidence="2 13">Glycolipid biosynthesis; lipid IV(A) biosynthesis; lipid IV(A) from (3R)-3-hydroxytetradecanoyl-[acyl-carrier-protein] and UDP-N-acetyl-alpha-D-glucosamine: step 6/6.</text>
</comment>
<dbReference type="Proteomes" id="UP001500604">
    <property type="component" value="Unassembled WGS sequence"/>
</dbReference>
<gene>
    <name evidence="13 14" type="primary">lpxK</name>
    <name evidence="14" type="ORF">GCM10023116_47030</name>
</gene>
<evidence type="ECO:0000256" key="3">
    <source>
        <dbReference type="ARBA" id="ARBA00012071"/>
    </source>
</evidence>
<comment type="caution">
    <text evidence="14">The sequence shown here is derived from an EMBL/GenBank/DDBJ whole genome shotgun (WGS) entry which is preliminary data.</text>
</comment>
<keyword evidence="6 13" id="KW-0441">Lipid A biosynthesis</keyword>
<proteinExistence type="inferred from homology"/>
<keyword evidence="7 13" id="KW-0808">Transferase</keyword>
<keyword evidence="15" id="KW-1185">Reference proteome</keyword>
<dbReference type="EC" id="2.7.1.130" evidence="3 13"/>
<dbReference type="PANTHER" id="PTHR42724">
    <property type="entry name" value="TETRAACYLDISACCHARIDE 4'-KINASE"/>
    <property type="match status" value="1"/>
</dbReference>
<dbReference type="InterPro" id="IPR003758">
    <property type="entry name" value="LpxK"/>
</dbReference>
<organism evidence="14 15">
    <name type="scientific">Kistimonas scapharcae</name>
    <dbReference type="NCBI Taxonomy" id="1036133"/>
    <lineage>
        <taxon>Bacteria</taxon>
        <taxon>Pseudomonadati</taxon>
        <taxon>Pseudomonadota</taxon>
        <taxon>Gammaproteobacteria</taxon>
        <taxon>Oceanospirillales</taxon>
        <taxon>Endozoicomonadaceae</taxon>
        <taxon>Kistimonas</taxon>
    </lineage>
</organism>
<evidence type="ECO:0000313" key="15">
    <source>
        <dbReference type="Proteomes" id="UP001500604"/>
    </source>
</evidence>
<evidence type="ECO:0000256" key="13">
    <source>
        <dbReference type="HAMAP-Rule" id="MF_00409"/>
    </source>
</evidence>
<dbReference type="SUPFAM" id="SSF52540">
    <property type="entry name" value="P-loop containing nucleoside triphosphate hydrolases"/>
    <property type="match status" value="1"/>
</dbReference>
<dbReference type="PANTHER" id="PTHR42724:SF1">
    <property type="entry name" value="TETRAACYLDISACCHARIDE 4'-KINASE, MITOCHONDRIAL-RELATED"/>
    <property type="match status" value="1"/>
</dbReference>
<evidence type="ECO:0000256" key="11">
    <source>
        <dbReference type="ARBA" id="ARBA00023098"/>
    </source>
</evidence>
<evidence type="ECO:0000256" key="1">
    <source>
        <dbReference type="ARBA" id="ARBA00002274"/>
    </source>
</evidence>
<comment type="similarity">
    <text evidence="13">Belongs to the LpxK family.</text>
</comment>
<reference evidence="15" key="1">
    <citation type="journal article" date="2019" name="Int. J. Syst. Evol. Microbiol.">
        <title>The Global Catalogue of Microorganisms (GCM) 10K type strain sequencing project: providing services to taxonomists for standard genome sequencing and annotation.</title>
        <authorList>
            <consortium name="The Broad Institute Genomics Platform"/>
            <consortium name="The Broad Institute Genome Sequencing Center for Infectious Disease"/>
            <person name="Wu L."/>
            <person name="Ma J."/>
        </authorList>
    </citation>
    <scope>NUCLEOTIDE SEQUENCE [LARGE SCALE GENOMIC DNA]</scope>
    <source>
        <strain evidence="15">JCM 17805</strain>
    </source>
</reference>
<evidence type="ECO:0000256" key="7">
    <source>
        <dbReference type="ARBA" id="ARBA00022679"/>
    </source>
</evidence>